<dbReference type="PROSITE" id="PS51585">
    <property type="entry name" value="SAM_MT_TPMT"/>
    <property type="match status" value="1"/>
</dbReference>
<organism evidence="5 6">
    <name type="scientific">Thamnocephalis sphaerospora</name>
    <dbReference type="NCBI Taxonomy" id="78915"/>
    <lineage>
        <taxon>Eukaryota</taxon>
        <taxon>Fungi</taxon>
        <taxon>Fungi incertae sedis</taxon>
        <taxon>Zoopagomycota</taxon>
        <taxon>Zoopagomycotina</taxon>
        <taxon>Zoopagomycetes</taxon>
        <taxon>Zoopagales</taxon>
        <taxon>Sigmoideomycetaceae</taxon>
        <taxon>Thamnocephalis</taxon>
    </lineage>
</organism>
<evidence type="ECO:0000313" key="6">
    <source>
        <dbReference type="Proteomes" id="UP000271241"/>
    </source>
</evidence>
<keyword evidence="3 5" id="KW-0808">Transferase</keyword>
<keyword evidence="4" id="KW-0949">S-adenosyl-L-methionine</keyword>
<dbReference type="OrthoDB" id="276151at2759"/>
<dbReference type="PANTHER" id="PTHR32183">
    <property type="match status" value="1"/>
</dbReference>
<evidence type="ECO:0000256" key="3">
    <source>
        <dbReference type="ARBA" id="ARBA00022679"/>
    </source>
</evidence>
<sequence length="217" mass="24527">MVSSYVPDCWHVDSSLVRDAVGWEQLYRMRVVPWDQKVPTPALVDLVEKHWPTELPRGHTALVPGCGTGHDVFYLAGRGYDAVGSDISATAIARCKERATVNGQTNVRFFTADFFKHAHEQQFDIVYDYAFFTSMPPSSQEDWARICAECTRPGGVFVALMFPTDVTVGDGPPYVLSLDLYKRILEPYFELVHDDPACPSGPGRIGRERMLVWRRRI</sequence>
<dbReference type="SUPFAM" id="SSF53335">
    <property type="entry name" value="S-adenosyl-L-methionine-dependent methyltransferases"/>
    <property type="match status" value="1"/>
</dbReference>
<evidence type="ECO:0000256" key="1">
    <source>
        <dbReference type="ARBA" id="ARBA00022553"/>
    </source>
</evidence>
<proteinExistence type="predicted"/>
<evidence type="ECO:0000256" key="4">
    <source>
        <dbReference type="ARBA" id="ARBA00022691"/>
    </source>
</evidence>
<dbReference type="AlphaFoldDB" id="A0A4P9XJ75"/>
<accession>A0A4P9XJ75</accession>
<dbReference type="InterPro" id="IPR029063">
    <property type="entry name" value="SAM-dependent_MTases_sf"/>
</dbReference>
<name>A0A4P9XJ75_9FUNG</name>
<evidence type="ECO:0000313" key="5">
    <source>
        <dbReference type="EMBL" id="RKP05792.1"/>
    </source>
</evidence>
<keyword evidence="6" id="KW-1185">Reference proteome</keyword>
<dbReference type="Proteomes" id="UP000271241">
    <property type="component" value="Unassembled WGS sequence"/>
</dbReference>
<dbReference type="STRING" id="78915.A0A4P9XJ75"/>
<dbReference type="Gene3D" id="3.40.50.150">
    <property type="entry name" value="Vaccinia Virus protein VP39"/>
    <property type="match status" value="1"/>
</dbReference>
<reference evidence="6" key="1">
    <citation type="journal article" date="2018" name="Nat. Microbiol.">
        <title>Leveraging single-cell genomics to expand the fungal tree of life.</title>
        <authorList>
            <person name="Ahrendt S.R."/>
            <person name="Quandt C.A."/>
            <person name="Ciobanu D."/>
            <person name="Clum A."/>
            <person name="Salamov A."/>
            <person name="Andreopoulos B."/>
            <person name="Cheng J.F."/>
            <person name="Woyke T."/>
            <person name="Pelin A."/>
            <person name="Henrissat B."/>
            <person name="Reynolds N.K."/>
            <person name="Benny G.L."/>
            <person name="Smith M.E."/>
            <person name="James T.Y."/>
            <person name="Grigoriev I.V."/>
        </authorList>
    </citation>
    <scope>NUCLEOTIDE SEQUENCE [LARGE SCALE GENOMIC DNA]</scope>
    <source>
        <strain evidence="6">RSA 1356</strain>
    </source>
</reference>
<protein>
    <submittedName>
        <fullName evidence="5">Thiol methyltransferase 1</fullName>
    </submittedName>
</protein>
<gene>
    <name evidence="5" type="ORF">THASP1DRAFT_19322</name>
</gene>
<dbReference type="GO" id="GO:0008757">
    <property type="term" value="F:S-adenosylmethionine-dependent methyltransferase activity"/>
    <property type="evidence" value="ECO:0007669"/>
    <property type="project" value="InterPro"/>
</dbReference>
<dbReference type="InterPro" id="IPR008854">
    <property type="entry name" value="TPMT"/>
</dbReference>
<dbReference type="GO" id="GO:0032259">
    <property type="term" value="P:methylation"/>
    <property type="evidence" value="ECO:0007669"/>
    <property type="project" value="UniProtKB-KW"/>
</dbReference>
<dbReference type="EMBL" id="KZ993031">
    <property type="protein sequence ID" value="RKP05792.1"/>
    <property type="molecule type" value="Genomic_DNA"/>
</dbReference>
<dbReference type="Pfam" id="PF05724">
    <property type="entry name" value="TPMT"/>
    <property type="match status" value="1"/>
</dbReference>
<evidence type="ECO:0000256" key="2">
    <source>
        <dbReference type="ARBA" id="ARBA00022603"/>
    </source>
</evidence>
<keyword evidence="1" id="KW-0597">Phosphoprotein</keyword>
<keyword evidence="2 5" id="KW-0489">Methyltransferase</keyword>
<dbReference type="CDD" id="cd02440">
    <property type="entry name" value="AdoMet_MTases"/>
    <property type="match status" value="1"/>
</dbReference>
<dbReference type="PANTHER" id="PTHR32183:SF6">
    <property type="entry name" value="CYSTEINE SULFINATE DESULFINASE_CYSTEINE DESULFURASE AND RELATED ENZYMES"/>
    <property type="match status" value="1"/>
</dbReference>